<protein>
    <submittedName>
        <fullName evidence="2">Uncharacterized protein</fullName>
    </submittedName>
</protein>
<sequence>MPPHCAAQDFVGQPWGLPRPSWGSFRSSAQLRESPGEAPRGEREGEEEKEKRSSIQRSKTGGGARARKPQQAGQYWMQLLRRTCSLPRTITACKPSIQTSRKLVRALVGKAASVWSSSPRRPPTRTPAAFRLRANKFRYAVP</sequence>
<organism evidence="2 3">
    <name type="scientific">Prorocentrum cordatum</name>
    <dbReference type="NCBI Taxonomy" id="2364126"/>
    <lineage>
        <taxon>Eukaryota</taxon>
        <taxon>Sar</taxon>
        <taxon>Alveolata</taxon>
        <taxon>Dinophyceae</taxon>
        <taxon>Prorocentrales</taxon>
        <taxon>Prorocentraceae</taxon>
        <taxon>Prorocentrum</taxon>
    </lineage>
</organism>
<proteinExistence type="predicted"/>
<keyword evidence="3" id="KW-1185">Reference proteome</keyword>
<feature type="compositionally biased region" description="Basic and acidic residues" evidence="1">
    <location>
        <begin position="39"/>
        <end position="53"/>
    </location>
</feature>
<dbReference type="EMBL" id="CAUYUJ010010535">
    <property type="protein sequence ID" value="CAK0829615.1"/>
    <property type="molecule type" value="Genomic_DNA"/>
</dbReference>
<comment type="caution">
    <text evidence="2">The sequence shown here is derived from an EMBL/GenBank/DDBJ whole genome shotgun (WGS) entry which is preliminary data.</text>
</comment>
<evidence type="ECO:0000256" key="1">
    <source>
        <dbReference type="SAM" id="MobiDB-lite"/>
    </source>
</evidence>
<evidence type="ECO:0000313" key="3">
    <source>
        <dbReference type="Proteomes" id="UP001189429"/>
    </source>
</evidence>
<dbReference type="Proteomes" id="UP001189429">
    <property type="component" value="Unassembled WGS sequence"/>
</dbReference>
<gene>
    <name evidence="2" type="ORF">PCOR1329_LOCUS28508</name>
</gene>
<accession>A0ABN9SCP6</accession>
<reference evidence="2" key="1">
    <citation type="submission" date="2023-10" db="EMBL/GenBank/DDBJ databases">
        <authorList>
            <person name="Chen Y."/>
            <person name="Shah S."/>
            <person name="Dougan E. K."/>
            <person name="Thang M."/>
            <person name="Chan C."/>
        </authorList>
    </citation>
    <scope>NUCLEOTIDE SEQUENCE [LARGE SCALE GENOMIC DNA]</scope>
</reference>
<name>A0ABN9SCP6_9DINO</name>
<feature type="region of interest" description="Disordered" evidence="1">
    <location>
        <begin position="1"/>
        <end position="73"/>
    </location>
</feature>
<evidence type="ECO:0000313" key="2">
    <source>
        <dbReference type="EMBL" id="CAK0829615.1"/>
    </source>
</evidence>